<accession>A0A0A9DGF8</accession>
<reference evidence="1" key="2">
    <citation type="journal article" date="2015" name="Data Brief">
        <title>Shoot transcriptome of the giant reed, Arundo donax.</title>
        <authorList>
            <person name="Barrero R.A."/>
            <person name="Guerrero F.D."/>
            <person name="Moolhuijzen P."/>
            <person name="Goolsby J.A."/>
            <person name="Tidwell J."/>
            <person name="Bellgard S.E."/>
            <person name="Bellgard M.I."/>
        </authorList>
    </citation>
    <scope>NUCLEOTIDE SEQUENCE</scope>
    <source>
        <tissue evidence="1">Shoot tissue taken approximately 20 cm above the soil surface</tissue>
    </source>
</reference>
<dbReference type="AlphaFoldDB" id="A0A0A9DGF8"/>
<name>A0A0A9DGF8_ARUDO</name>
<protein>
    <submittedName>
        <fullName evidence="1">Uncharacterized protein</fullName>
    </submittedName>
</protein>
<sequence>MASKELQDVPIGFKSLSSIKEAYFTRMHSDFVRNLKMGKLNHIPKVYWSTQGVLTDETEPANLPKPCSTNPQWHILGGSGRVFI</sequence>
<dbReference type="EMBL" id="GBRH01212122">
    <property type="protein sequence ID" value="JAD85773.1"/>
    <property type="molecule type" value="Transcribed_RNA"/>
</dbReference>
<reference evidence="1" key="1">
    <citation type="submission" date="2014-09" db="EMBL/GenBank/DDBJ databases">
        <authorList>
            <person name="Magalhaes I.L.F."/>
            <person name="Oliveira U."/>
            <person name="Santos F.R."/>
            <person name="Vidigal T.H.D.A."/>
            <person name="Brescovit A.D."/>
            <person name="Santos A.J."/>
        </authorList>
    </citation>
    <scope>NUCLEOTIDE SEQUENCE</scope>
    <source>
        <tissue evidence="1">Shoot tissue taken approximately 20 cm above the soil surface</tissue>
    </source>
</reference>
<organism evidence="1">
    <name type="scientific">Arundo donax</name>
    <name type="common">Giant reed</name>
    <name type="synonym">Donax arundinaceus</name>
    <dbReference type="NCBI Taxonomy" id="35708"/>
    <lineage>
        <taxon>Eukaryota</taxon>
        <taxon>Viridiplantae</taxon>
        <taxon>Streptophyta</taxon>
        <taxon>Embryophyta</taxon>
        <taxon>Tracheophyta</taxon>
        <taxon>Spermatophyta</taxon>
        <taxon>Magnoliopsida</taxon>
        <taxon>Liliopsida</taxon>
        <taxon>Poales</taxon>
        <taxon>Poaceae</taxon>
        <taxon>PACMAD clade</taxon>
        <taxon>Arundinoideae</taxon>
        <taxon>Arundineae</taxon>
        <taxon>Arundo</taxon>
    </lineage>
</organism>
<proteinExistence type="predicted"/>
<evidence type="ECO:0000313" key="1">
    <source>
        <dbReference type="EMBL" id="JAD85773.1"/>
    </source>
</evidence>